<name>X1TYN0_9ZZZZ</name>
<organism evidence="1">
    <name type="scientific">marine sediment metagenome</name>
    <dbReference type="NCBI Taxonomy" id="412755"/>
    <lineage>
        <taxon>unclassified sequences</taxon>
        <taxon>metagenomes</taxon>
        <taxon>ecological metagenomes</taxon>
    </lineage>
</organism>
<gene>
    <name evidence="1" type="ORF">S12H4_30786</name>
</gene>
<proteinExistence type="predicted"/>
<evidence type="ECO:0000313" key="1">
    <source>
        <dbReference type="EMBL" id="GAI92670.1"/>
    </source>
</evidence>
<accession>X1TYN0</accession>
<sequence length="111" mass="12902">MSKVMDTKQKKVSSFREYNNFVKQIEIDDLRIVSAQVKLLDYSYLPSSTEVKWRTMASYEKAEEQFNVSHRYNVTILDKETSEAKAKISVTFFVVYSSKIPISDDANILVF</sequence>
<dbReference type="EMBL" id="BARW01017899">
    <property type="protein sequence ID" value="GAI92670.1"/>
    <property type="molecule type" value="Genomic_DNA"/>
</dbReference>
<reference evidence="1" key="1">
    <citation type="journal article" date="2014" name="Front. Microbiol.">
        <title>High frequency of phylogenetically diverse reductive dehalogenase-homologous genes in deep subseafloor sedimentary metagenomes.</title>
        <authorList>
            <person name="Kawai M."/>
            <person name="Futagami T."/>
            <person name="Toyoda A."/>
            <person name="Takaki Y."/>
            <person name="Nishi S."/>
            <person name="Hori S."/>
            <person name="Arai W."/>
            <person name="Tsubouchi T."/>
            <person name="Morono Y."/>
            <person name="Uchiyama I."/>
            <person name="Ito T."/>
            <person name="Fujiyama A."/>
            <person name="Inagaki F."/>
            <person name="Takami H."/>
        </authorList>
    </citation>
    <scope>NUCLEOTIDE SEQUENCE</scope>
    <source>
        <strain evidence="1">Expedition CK06-06</strain>
    </source>
</reference>
<comment type="caution">
    <text evidence="1">The sequence shown here is derived from an EMBL/GenBank/DDBJ whole genome shotgun (WGS) entry which is preliminary data.</text>
</comment>
<dbReference type="AlphaFoldDB" id="X1TYN0"/>
<protein>
    <submittedName>
        <fullName evidence="1">Uncharacterized protein</fullName>
    </submittedName>
</protein>